<name>A0ABV6QA25_9FLAO</name>
<organism evidence="1 2">
    <name type="scientific">Winogradskyella pulchriflava</name>
    <dbReference type="NCBI Taxonomy" id="1110688"/>
    <lineage>
        <taxon>Bacteria</taxon>
        <taxon>Pseudomonadati</taxon>
        <taxon>Bacteroidota</taxon>
        <taxon>Flavobacteriia</taxon>
        <taxon>Flavobacteriales</taxon>
        <taxon>Flavobacteriaceae</taxon>
        <taxon>Winogradskyella</taxon>
    </lineage>
</organism>
<sequence length="262" mass="30824">MIKRIKWGLFKLVKNPYKLYKKNSELKQTFSKYKQAIIFGSADSINKLDVTQFSKDLVVTVGNFYEHPKIDEIDPKIHIFAASHPPITTQVLQNWWARCNNVLPKSTLLLIEKRDKIVAEQVFTNRKIYYYSYGGSLPADFTKPIMSPWSVTIVALQLMVYCKISRIGLLGVNHEWQCINDYKHFYDHNKPSLEYYLHEAGIEISYEKQKAPLPKDRLYKEYELYQQYEAIKQNAEEINIEIYNADPYSSFDVFKKEPIKQA</sequence>
<dbReference type="Gene3D" id="3.90.1480.10">
    <property type="entry name" value="Alpha-2,3-sialyltransferase"/>
    <property type="match status" value="1"/>
</dbReference>
<keyword evidence="2" id="KW-1185">Reference proteome</keyword>
<dbReference type="Proteomes" id="UP001589832">
    <property type="component" value="Unassembled WGS sequence"/>
</dbReference>
<dbReference type="EMBL" id="JBHLTQ010000005">
    <property type="protein sequence ID" value="MFC0605125.1"/>
    <property type="molecule type" value="Genomic_DNA"/>
</dbReference>
<gene>
    <name evidence="1" type="ORF">ACFFGA_11210</name>
</gene>
<accession>A0ABV6QA25</accession>
<comment type="caution">
    <text evidence="1">The sequence shown here is derived from an EMBL/GenBank/DDBJ whole genome shotgun (WGS) entry which is preliminary data.</text>
</comment>
<protein>
    <submittedName>
        <fullName evidence="1">Uncharacterized protein</fullName>
    </submittedName>
</protein>
<dbReference type="RefSeq" id="WP_386063928.1">
    <property type="nucleotide sequence ID" value="NZ_JBHLTQ010000005.1"/>
</dbReference>
<evidence type="ECO:0000313" key="1">
    <source>
        <dbReference type="EMBL" id="MFC0605125.1"/>
    </source>
</evidence>
<reference evidence="1 2" key="1">
    <citation type="submission" date="2024-09" db="EMBL/GenBank/DDBJ databases">
        <authorList>
            <person name="Sun Q."/>
            <person name="Mori K."/>
        </authorList>
    </citation>
    <scope>NUCLEOTIDE SEQUENCE [LARGE SCALE GENOMIC DNA]</scope>
    <source>
        <strain evidence="1 2">NCAIM B.02481</strain>
    </source>
</reference>
<evidence type="ECO:0000313" key="2">
    <source>
        <dbReference type="Proteomes" id="UP001589832"/>
    </source>
</evidence>
<proteinExistence type="predicted"/>